<name>A0A7R9ZDB3_9STRA</name>
<comment type="subcellular location">
    <subcellularLocation>
        <location evidence="1">Cell envelope</location>
    </subcellularLocation>
</comment>
<dbReference type="InterPro" id="IPR032675">
    <property type="entry name" value="LRR_dom_sf"/>
</dbReference>
<dbReference type="Gene3D" id="3.80.10.10">
    <property type="entry name" value="Ribonuclease Inhibitor"/>
    <property type="match status" value="1"/>
</dbReference>
<evidence type="ECO:0000256" key="2">
    <source>
        <dbReference type="SAM" id="MobiDB-lite"/>
    </source>
</evidence>
<evidence type="ECO:0000313" key="4">
    <source>
        <dbReference type="EMBL" id="CAD8319597.1"/>
    </source>
</evidence>
<evidence type="ECO:0000256" key="3">
    <source>
        <dbReference type="SAM" id="Phobius"/>
    </source>
</evidence>
<dbReference type="EMBL" id="HBED01035861">
    <property type="protein sequence ID" value="CAD8319597.1"/>
    <property type="molecule type" value="Transcribed_RNA"/>
</dbReference>
<evidence type="ECO:0008006" key="5">
    <source>
        <dbReference type="Google" id="ProtNLM"/>
    </source>
</evidence>
<keyword evidence="3" id="KW-0812">Transmembrane</keyword>
<sequence length="558" mass="59629">MSNQVPSSSKPTPTSSKPARVEVLEGVPPQGPPSNTMLSSTKKRQVHFPEVAPNQGPPGDITAGRARSGAAPTRFAAAGTAKAAALERRNHRYSSVAAAGTKRRDARLPRTIAATTSTPAGAEGLTDAEGIQPASGGQTIGGTPDRELGPSTSQLSLEHPMQDGTFSPFSTSTNSNRANQMTRDTVDDRDEGFIATAKVVEDSGLEEEVQRLKLENEILRRTQVIPEHITNSAIVSAQFIQVEPTSGTHTEGNAKGEEGETEAGDVQHKETGVRACLSRRKVVAAVLIVIFVVAVAAVVAKRNSGGNNNNDSASNTPQPTPMPSNAPTNDAEDALRAKICTGVPSTCADLSTEGTPQWKAFAWVTLDSKFEEYQEWRRVQRYALATIAYSLKGWGAGDVVDWMDGSSDDECSWVWGSVAHSDTIGCNSLGRVTRIGFDNNLVAKNQLPRDVALLSSSLDELHFAWVGFQGTIPTDLGMLSNLRELYLSGNNFSGTIPTEFGELSLLEKLGLEKNDGLSGAVPAELCGLPEYSPGGVMRYIWVDCAFECDCCGNTWCYR</sequence>
<dbReference type="SUPFAM" id="SSF52058">
    <property type="entry name" value="L domain-like"/>
    <property type="match status" value="1"/>
</dbReference>
<dbReference type="PANTHER" id="PTHR48059">
    <property type="entry name" value="POLYGALACTURONASE INHIBITOR 1"/>
    <property type="match status" value="1"/>
</dbReference>
<evidence type="ECO:0000256" key="1">
    <source>
        <dbReference type="ARBA" id="ARBA00004196"/>
    </source>
</evidence>
<feature type="region of interest" description="Disordered" evidence="2">
    <location>
        <begin position="303"/>
        <end position="330"/>
    </location>
</feature>
<reference evidence="4" key="1">
    <citation type="submission" date="2021-01" db="EMBL/GenBank/DDBJ databases">
        <authorList>
            <person name="Corre E."/>
            <person name="Pelletier E."/>
            <person name="Niang G."/>
            <person name="Scheremetjew M."/>
            <person name="Finn R."/>
            <person name="Kale V."/>
            <person name="Holt S."/>
            <person name="Cochrane G."/>
            <person name="Meng A."/>
            <person name="Brown T."/>
            <person name="Cohen L."/>
        </authorList>
    </citation>
    <scope>NUCLEOTIDE SEQUENCE</scope>
    <source>
        <strain evidence="4">CCMP147</strain>
    </source>
</reference>
<feature type="region of interest" description="Disordered" evidence="2">
    <location>
        <begin position="245"/>
        <end position="267"/>
    </location>
</feature>
<organism evidence="4">
    <name type="scientific">Pseudictyota dubia</name>
    <dbReference type="NCBI Taxonomy" id="2749911"/>
    <lineage>
        <taxon>Eukaryota</taxon>
        <taxon>Sar</taxon>
        <taxon>Stramenopiles</taxon>
        <taxon>Ochrophyta</taxon>
        <taxon>Bacillariophyta</taxon>
        <taxon>Mediophyceae</taxon>
        <taxon>Biddulphiophycidae</taxon>
        <taxon>Eupodiscales</taxon>
        <taxon>Odontellaceae</taxon>
        <taxon>Pseudictyota</taxon>
    </lineage>
</organism>
<feature type="transmembrane region" description="Helical" evidence="3">
    <location>
        <begin position="282"/>
        <end position="300"/>
    </location>
</feature>
<feature type="compositionally biased region" description="Low complexity" evidence="2">
    <location>
        <begin position="303"/>
        <end position="315"/>
    </location>
</feature>
<gene>
    <name evidence="4" type="ORF">TDUB1175_LOCUS18013</name>
</gene>
<keyword evidence="3" id="KW-0472">Membrane</keyword>
<protein>
    <recommendedName>
        <fullName evidence="5">Leucine-rich repeat-containing N-terminal plant-type domain-containing protein</fullName>
    </recommendedName>
</protein>
<proteinExistence type="predicted"/>
<feature type="region of interest" description="Disordered" evidence="2">
    <location>
        <begin position="1"/>
        <end position="74"/>
    </location>
</feature>
<feature type="region of interest" description="Disordered" evidence="2">
    <location>
        <begin position="111"/>
        <end position="151"/>
    </location>
</feature>
<dbReference type="InterPro" id="IPR001611">
    <property type="entry name" value="Leu-rich_rpt"/>
</dbReference>
<keyword evidence="3" id="KW-1133">Transmembrane helix</keyword>
<dbReference type="PANTHER" id="PTHR48059:SF30">
    <property type="entry name" value="OS06G0587000 PROTEIN"/>
    <property type="match status" value="1"/>
</dbReference>
<feature type="compositionally biased region" description="Low complexity" evidence="2">
    <location>
        <begin position="1"/>
        <end position="18"/>
    </location>
</feature>
<accession>A0A7R9ZDB3</accession>
<dbReference type="Pfam" id="PF00560">
    <property type="entry name" value="LRR_1"/>
    <property type="match status" value="1"/>
</dbReference>
<dbReference type="AlphaFoldDB" id="A0A7R9ZDB3"/>
<dbReference type="InterPro" id="IPR051848">
    <property type="entry name" value="PGIP"/>
</dbReference>